<reference evidence="8 9" key="1">
    <citation type="submission" date="2024-04" db="EMBL/GenBank/DDBJ databases">
        <title>whole genome sequencing of Lutimonas vermicola strain IMCC1616.</title>
        <authorList>
            <person name="Bae S.S."/>
        </authorList>
    </citation>
    <scope>NUCLEOTIDE SEQUENCE [LARGE SCALE GENOMIC DNA]</scope>
    <source>
        <strain evidence="8 9">IMCC1616</strain>
    </source>
</reference>
<dbReference type="EC" id="2.1.1.37" evidence="1"/>
<evidence type="ECO:0000313" key="9">
    <source>
        <dbReference type="Proteomes" id="UP001474120"/>
    </source>
</evidence>
<dbReference type="SUPFAM" id="SSF53335">
    <property type="entry name" value="S-adenosyl-L-methionine-dependent methyltransferases"/>
    <property type="match status" value="1"/>
</dbReference>
<comment type="catalytic activity">
    <reaction evidence="6">
        <text>a 2'-deoxycytidine in DNA + S-adenosyl-L-methionine = a 5-methyl-2'-deoxycytidine in DNA + S-adenosyl-L-homocysteine + H(+)</text>
        <dbReference type="Rhea" id="RHEA:13681"/>
        <dbReference type="Rhea" id="RHEA-COMP:11369"/>
        <dbReference type="Rhea" id="RHEA-COMP:11370"/>
        <dbReference type="ChEBI" id="CHEBI:15378"/>
        <dbReference type="ChEBI" id="CHEBI:57856"/>
        <dbReference type="ChEBI" id="CHEBI:59789"/>
        <dbReference type="ChEBI" id="CHEBI:85452"/>
        <dbReference type="ChEBI" id="CHEBI:85454"/>
        <dbReference type="EC" id="2.1.1.37"/>
    </reaction>
</comment>
<keyword evidence="2 7" id="KW-0489">Methyltransferase</keyword>
<keyword evidence="5" id="KW-0680">Restriction system</keyword>
<evidence type="ECO:0000313" key="8">
    <source>
        <dbReference type="EMBL" id="MEL4456942.1"/>
    </source>
</evidence>
<dbReference type="Pfam" id="PF00145">
    <property type="entry name" value="DNA_methylase"/>
    <property type="match status" value="2"/>
</dbReference>
<dbReference type="GO" id="GO:0032259">
    <property type="term" value="P:methylation"/>
    <property type="evidence" value="ECO:0007669"/>
    <property type="project" value="UniProtKB-KW"/>
</dbReference>
<dbReference type="InterPro" id="IPR029063">
    <property type="entry name" value="SAM-dependent_MTases_sf"/>
</dbReference>
<proteinExistence type="inferred from homology"/>
<keyword evidence="9" id="KW-1185">Reference proteome</keyword>
<gene>
    <name evidence="8" type="ORF">AABB81_13620</name>
</gene>
<dbReference type="InterPro" id="IPR001525">
    <property type="entry name" value="C5_MeTfrase"/>
</dbReference>
<evidence type="ECO:0000256" key="1">
    <source>
        <dbReference type="ARBA" id="ARBA00011975"/>
    </source>
</evidence>
<dbReference type="GO" id="GO:0008168">
    <property type="term" value="F:methyltransferase activity"/>
    <property type="evidence" value="ECO:0007669"/>
    <property type="project" value="UniProtKB-KW"/>
</dbReference>
<dbReference type="PANTHER" id="PTHR23068">
    <property type="entry name" value="DNA CYTOSINE-5- -METHYLTRANSFERASE 3-RELATED"/>
    <property type="match status" value="1"/>
</dbReference>
<evidence type="ECO:0000256" key="6">
    <source>
        <dbReference type="ARBA" id="ARBA00047422"/>
    </source>
</evidence>
<comment type="similarity">
    <text evidence="7">Belongs to the class I-like SAM-binding methyltransferase superfamily. C5-methyltransferase family.</text>
</comment>
<dbReference type="InterPro" id="IPR018117">
    <property type="entry name" value="C5_DNA_meth_AS"/>
</dbReference>
<dbReference type="Proteomes" id="UP001474120">
    <property type="component" value="Unassembled WGS sequence"/>
</dbReference>
<sequence>MNIKTGINVLSLFDGISVAQLALKELNIPINNYFSSEIDKNCIEVSQHHFPDTFQLGNIINIDGTSLPPIDLLIGGSPCQDLSSIRKNRQGLHGKKSSLFFHALRLLEEVKPKYFLFENVGSMSRTDRSLFDKLLGVKGISMNSNMVSAQNRHRIYWSNIPITIPDDKQIILNDNITNGYTDRIKSNCVLTKNVPHTKKGLIRYLNKSLGNVVYLDKSFAELTKKQKLSTIDTMDDNTVKSLFRLFSIKELERLQTLPDGYTRLLKKTPAAHAIGNGFTLEVIKHILRGANLLA</sequence>
<protein>
    <recommendedName>
        <fullName evidence="1">DNA (cytosine-5-)-methyltransferase</fullName>
        <ecNumber evidence="1">2.1.1.37</ecNumber>
    </recommendedName>
</protein>
<dbReference type="PANTHER" id="PTHR23068:SF25">
    <property type="entry name" value="DNA (CYTOSINE-5)-METHYLTRANSFERASE DRM2"/>
    <property type="match status" value="1"/>
</dbReference>
<dbReference type="PROSITE" id="PS51679">
    <property type="entry name" value="SAM_MT_C5"/>
    <property type="match status" value="1"/>
</dbReference>
<evidence type="ECO:0000256" key="2">
    <source>
        <dbReference type="ARBA" id="ARBA00022603"/>
    </source>
</evidence>
<organism evidence="8 9">
    <name type="scientific">Lutimonas vermicola</name>
    <dbReference type="NCBI Taxonomy" id="414288"/>
    <lineage>
        <taxon>Bacteria</taxon>
        <taxon>Pseudomonadati</taxon>
        <taxon>Bacteroidota</taxon>
        <taxon>Flavobacteriia</taxon>
        <taxon>Flavobacteriales</taxon>
        <taxon>Flavobacteriaceae</taxon>
        <taxon>Lutimonas</taxon>
    </lineage>
</organism>
<dbReference type="InterPro" id="IPR050390">
    <property type="entry name" value="C5-Methyltransferase"/>
</dbReference>
<evidence type="ECO:0000256" key="3">
    <source>
        <dbReference type="ARBA" id="ARBA00022679"/>
    </source>
</evidence>
<feature type="active site" evidence="7">
    <location>
        <position position="79"/>
    </location>
</feature>
<accession>A0ABU9L5E7</accession>
<dbReference type="RefSeq" id="WP_342161106.1">
    <property type="nucleotide sequence ID" value="NZ_JBCDNA010000003.1"/>
</dbReference>
<name>A0ABU9L5E7_9FLAO</name>
<keyword evidence="4 7" id="KW-0949">S-adenosyl-L-methionine</keyword>
<keyword evidence="3 7" id="KW-0808">Transferase</keyword>
<comment type="caution">
    <text evidence="8">The sequence shown here is derived from an EMBL/GenBank/DDBJ whole genome shotgun (WGS) entry which is preliminary data.</text>
</comment>
<dbReference type="Gene3D" id="3.40.50.150">
    <property type="entry name" value="Vaccinia Virus protein VP39"/>
    <property type="match status" value="1"/>
</dbReference>
<dbReference type="PROSITE" id="PS00094">
    <property type="entry name" value="C5_MTASE_1"/>
    <property type="match status" value="1"/>
</dbReference>
<evidence type="ECO:0000256" key="4">
    <source>
        <dbReference type="ARBA" id="ARBA00022691"/>
    </source>
</evidence>
<evidence type="ECO:0000256" key="5">
    <source>
        <dbReference type="ARBA" id="ARBA00022747"/>
    </source>
</evidence>
<evidence type="ECO:0000256" key="7">
    <source>
        <dbReference type="PROSITE-ProRule" id="PRU01016"/>
    </source>
</evidence>
<dbReference type="EMBL" id="JBCDNA010000003">
    <property type="protein sequence ID" value="MEL4456942.1"/>
    <property type="molecule type" value="Genomic_DNA"/>
</dbReference>